<evidence type="ECO:0000313" key="9">
    <source>
        <dbReference type="Proteomes" id="UP001269144"/>
    </source>
</evidence>
<dbReference type="InterPro" id="IPR036409">
    <property type="entry name" value="Aldolase_II/adducin_N_sf"/>
</dbReference>
<evidence type="ECO:0000256" key="2">
    <source>
        <dbReference type="ARBA" id="ARBA00001947"/>
    </source>
</evidence>
<dbReference type="SMART" id="SM01007">
    <property type="entry name" value="Aldolase_II"/>
    <property type="match status" value="1"/>
</dbReference>
<proteinExistence type="inferred from homology"/>
<dbReference type="Proteomes" id="UP001269144">
    <property type="component" value="Unassembled WGS sequence"/>
</dbReference>
<evidence type="ECO:0000259" key="7">
    <source>
        <dbReference type="SMART" id="SM01007"/>
    </source>
</evidence>
<evidence type="ECO:0000256" key="3">
    <source>
        <dbReference type="ARBA" id="ARBA00010037"/>
    </source>
</evidence>
<keyword evidence="8" id="KW-0413">Isomerase</keyword>
<dbReference type="InterPro" id="IPR001303">
    <property type="entry name" value="Aldolase_II/adducin_N"/>
</dbReference>
<dbReference type="PANTHER" id="PTHR22789:SF8">
    <property type="entry name" value="L-RIBULOSE-5-PHOSPHATE 4-EPIMERASE SGBE"/>
    <property type="match status" value="1"/>
</dbReference>
<accession>A0ABU2HME1</accession>
<comment type="catalytic activity">
    <reaction evidence="1">
        <text>L-ribulose 5-phosphate = D-xylulose 5-phosphate</text>
        <dbReference type="Rhea" id="RHEA:22368"/>
        <dbReference type="ChEBI" id="CHEBI:57737"/>
        <dbReference type="ChEBI" id="CHEBI:58226"/>
        <dbReference type="EC" id="5.1.3.4"/>
    </reaction>
</comment>
<dbReference type="InterPro" id="IPR050197">
    <property type="entry name" value="Aldolase_class_II_sugar_metab"/>
</dbReference>
<keyword evidence="9" id="KW-1185">Reference proteome</keyword>
<dbReference type="RefSeq" id="WP_311158386.1">
    <property type="nucleotide sequence ID" value="NZ_JAVQLW010000001.1"/>
</dbReference>
<sequence length="231" mass="25010">MTDETLRDAVLQANLDTVRHGLVLSTFGNASGIDRETGRILIKPSGVPYDSLTAADMVPCDLDGRALDNRLRPSSDLATHAVLYRAFQGIGAVIHTHSTFATIMAQARRPVPALGTTHADYFYGTIPVTRDLTPDEIADDYVLNTGNVIVETFKDVDPLSIPAVLVAGHGPFVWGRTPAEAVHNAVILEEVARMAWHVMALNPAPQPISQALLDRHYLRKHGAQATYGQGN</sequence>
<reference evidence="9" key="1">
    <citation type="submission" date="2023-07" db="EMBL/GenBank/DDBJ databases">
        <title>Paracoccus sp. MBLB3053 whole genome sequence.</title>
        <authorList>
            <person name="Hwang C.Y."/>
            <person name="Cho E.-S."/>
            <person name="Seo M.-J."/>
        </authorList>
    </citation>
    <scope>NUCLEOTIDE SEQUENCE [LARGE SCALE GENOMIC DNA]</scope>
    <source>
        <strain evidence="9">MBLB3053</strain>
    </source>
</reference>
<keyword evidence="6" id="KW-0862">Zinc</keyword>
<comment type="caution">
    <text evidence="8">The sequence shown here is derived from an EMBL/GenBank/DDBJ whole genome shotgun (WGS) entry which is preliminary data.</text>
</comment>
<evidence type="ECO:0000256" key="1">
    <source>
        <dbReference type="ARBA" id="ARBA00001726"/>
    </source>
</evidence>
<comment type="cofactor">
    <cofactor evidence="2">
        <name>Zn(2+)</name>
        <dbReference type="ChEBI" id="CHEBI:29105"/>
    </cofactor>
</comment>
<dbReference type="GO" id="GO:0008742">
    <property type="term" value="F:L-ribulose-phosphate 4-epimerase activity"/>
    <property type="evidence" value="ECO:0007669"/>
    <property type="project" value="UniProtKB-EC"/>
</dbReference>
<organism evidence="8 9">
    <name type="scientific">Paracoccus aurantius</name>
    <dbReference type="NCBI Taxonomy" id="3073814"/>
    <lineage>
        <taxon>Bacteria</taxon>
        <taxon>Pseudomonadati</taxon>
        <taxon>Pseudomonadota</taxon>
        <taxon>Alphaproteobacteria</taxon>
        <taxon>Rhodobacterales</taxon>
        <taxon>Paracoccaceae</taxon>
        <taxon>Paracoccus</taxon>
    </lineage>
</organism>
<name>A0ABU2HME1_9RHOB</name>
<keyword evidence="5" id="KW-0479">Metal-binding</keyword>
<dbReference type="Gene3D" id="3.40.225.10">
    <property type="entry name" value="Class II aldolase/adducin N-terminal domain"/>
    <property type="match status" value="1"/>
</dbReference>
<dbReference type="EC" id="5.1.3.4" evidence="4"/>
<evidence type="ECO:0000256" key="6">
    <source>
        <dbReference type="ARBA" id="ARBA00022833"/>
    </source>
</evidence>
<protein>
    <recommendedName>
        <fullName evidence="4">L-ribulose-5-phosphate 4-epimerase</fullName>
        <ecNumber evidence="4">5.1.3.4</ecNumber>
    </recommendedName>
</protein>
<dbReference type="SUPFAM" id="SSF53639">
    <property type="entry name" value="AraD/HMP-PK domain-like"/>
    <property type="match status" value="1"/>
</dbReference>
<evidence type="ECO:0000256" key="4">
    <source>
        <dbReference type="ARBA" id="ARBA00013186"/>
    </source>
</evidence>
<dbReference type="EMBL" id="JAVQLW010000001">
    <property type="protein sequence ID" value="MDS9466191.1"/>
    <property type="molecule type" value="Genomic_DNA"/>
</dbReference>
<feature type="domain" description="Class II aldolase/adducin N-terminal" evidence="7">
    <location>
        <begin position="8"/>
        <end position="196"/>
    </location>
</feature>
<evidence type="ECO:0000256" key="5">
    <source>
        <dbReference type="ARBA" id="ARBA00022723"/>
    </source>
</evidence>
<dbReference type="NCBIfam" id="NF006047">
    <property type="entry name" value="PRK08193.1"/>
    <property type="match status" value="1"/>
</dbReference>
<gene>
    <name evidence="8" type="primary">araD</name>
    <name evidence="8" type="ORF">RGQ15_01175</name>
</gene>
<comment type="similarity">
    <text evidence="3">Belongs to the aldolase class II family. AraD/FucA subfamily.</text>
</comment>
<dbReference type="PANTHER" id="PTHR22789">
    <property type="entry name" value="FUCULOSE PHOSPHATE ALDOLASE"/>
    <property type="match status" value="1"/>
</dbReference>
<dbReference type="Pfam" id="PF00596">
    <property type="entry name" value="Aldolase_II"/>
    <property type="match status" value="1"/>
</dbReference>
<evidence type="ECO:0000313" key="8">
    <source>
        <dbReference type="EMBL" id="MDS9466191.1"/>
    </source>
</evidence>